<protein>
    <submittedName>
        <fullName evidence="2">Uncharacterized protein</fullName>
    </submittedName>
</protein>
<keyword evidence="3" id="KW-1185">Reference proteome</keyword>
<organism evidence="2 3">
    <name type="scientific">Blattamonas nauphoetae</name>
    <dbReference type="NCBI Taxonomy" id="2049346"/>
    <lineage>
        <taxon>Eukaryota</taxon>
        <taxon>Metamonada</taxon>
        <taxon>Preaxostyla</taxon>
        <taxon>Oxymonadida</taxon>
        <taxon>Blattamonas</taxon>
    </lineage>
</organism>
<evidence type="ECO:0000313" key="2">
    <source>
        <dbReference type="EMBL" id="KAK2942157.1"/>
    </source>
</evidence>
<dbReference type="Proteomes" id="UP001281761">
    <property type="component" value="Unassembled WGS sequence"/>
</dbReference>
<dbReference type="EMBL" id="JARBJD010000428">
    <property type="protein sequence ID" value="KAK2942157.1"/>
    <property type="molecule type" value="Genomic_DNA"/>
</dbReference>
<sequence>MADHTNIQSTKEKQTWKDFFAHRIITLVFAIVLLVLGLAFAIYCFTFPIPLNDVLIADRYSPTKKAMIIFEQPAWACASILLGGSAILFVLFQAVM</sequence>
<feature type="transmembrane region" description="Helical" evidence="1">
    <location>
        <begin position="20"/>
        <end position="45"/>
    </location>
</feature>
<comment type="caution">
    <text evidence="2">The sequence shown here is derived from an EMBL/GenBank/DDBJ whole genome shotgun (WGS) entry which is preliminary data.</text>
</comment>
<evidence type="ECO:0000313" key="3">
    <source>
        <dbReference type="Proteomes" id="UP001281761"/>
    </source>
</evidence>
<feature type="transmembrane region" description="Helical" evidence="1">
    <location>
        <begin position="74"/>
        <end position="95"/>
    </location>
</feature>
<keyword evidence="1" id="KW-1133">Transmembrane helix</keyword>
<proteinExistence type="predicted"/>
<keyword evidence="1" id="KW-0472">Membrane</keyword>
<accession>A0ABQ9WRP0</accession>
<keyword evidence="1" id="KW-0812">Transmembrane</keyword>
<name>A0ABQ9WRP0_9EUKA</name>
<gene>
    <name evidence="2" type="ORF">BLNAU_22914</name>
</gene>
<reference evidence="2 3" key="1">
    <citation type="journal article" date="2022" name="bioRxiv">
        <title>Genomics of Preaxostyla Flagellates Illuminates Evolutionary Transitions and the Path Towards Mitochondrial Loss.</title>
        <authorList>
            <person name="Novak L.V.F."/>
            <person name="Treitli S.C."/>
            <person name="Pyrih J."/>
            <person name="Halakuc P."/>
            <person name="Pipaliya S.V."/>
            <person name="Vacek V."/>
            <person name="Brzon O."/>
            <person name="Soukal P."/>
            <person name="Eme L."/>
            <person name="Dacks J.B."/>
            <person name="Karnkowska A."/>
            <person name="Elias M."/>
            <person name="Hampl V."/>
        </authorList>
    </citation>
    <scope>NUCLEOTIDE SEQUENCE [LARGE SCALE GENOMIC DNA]</scope>
    <source>
        <strain evidence="2">NAU3</strain>
        <tissue evidence="2">Gut</tissue>
    </source>
</reference>
<evidence type="ECO:0000256" key="1">
    <source>
        <dbReference type="SAM" id="Phobius"/>
    </source>
</evidence>